<reference evidence="1" key="1">
    <citation type="journal article" date="2023" name="G3 (Bethesda)">
        <title>A reference genome for the long-term kleptoplast-retaining sea slug Elysia crispata morphotype clarki.</title>
        <authorList>
            <person name="Eastman K.E."/>
            <person name="Pendleton A.L."/>
            <person name="Shaikh M.A."/>
            <person name="Suttiyut T."/>
            <person name="Ogas R."/>
            <person name="Tomko P."/>
            <person name="Gavelis G."/>
            <person name="Widhalm J.R."/>
            <person name="Wisecaver J.H."/>
        </authorList>
    </citation>
    <scope>NUCLEOTIDE SEQUENCE</scope>
    <source>
        <strain evidence="1">ECLA1</strain>
    </source>
</reference>
<protein>
    <submittedName>
        <fullName evidence="1">Uncharacterized protein</fullName>
    </submittedName>
</protein>
<evidence type="ECO:0000313" key="2">
    <source>
        <dbReference type="Proteomes" id="UP001283361"/>
    </source>
</evidence>
<accession>A0AAE0Y7M0</accession>
<comment type="caution">
    <text evidence="1">The sequence shown here is derived from an EMBL/GenBank/DDBJ whole genome shotgun (WGS) entry which is preliminary data.</text>
</comment>
<organism evidence="1 2">
    <name type="scientific">Elysia crispata</name>
    <name type="common">lettuce slug</name>
    <dbReference type="NCBI Taxonomy" id="231223"/>
    <lineage>
        <taxon>Eukaryota</taxon>
        <taxon>Metazoa</taxon>
        <taxon>Spiralia</taxon>
        <taxon>Lophotrochozoa</taxon>
        <taxon>Mollusca</taxon>
        <taxon>Gastropoda</taxon>
        <taxon>Heterobranchia</taxon>
        <taxon>Euthyneura</taxon>
        <taxon>Panpulmonata</taxon>
        <taxon>Sacoglossa</taxon>
        <taxon>Placobranchoidea</taxon>
        <taxon>Plakobranchidae</taxon>
        <taxon>Elysia</taxon>
    </lineage>
</organism>
<keyword evidence="2" id="KW-1185">Reference proteome</keyword>
<dbReference type="EMBL" id="JAWDGP010006763">
    <property type="protein sequence ID" value="KAK3735869.1"/>
    <property type="molecule type" value="Genomic_DNA"/>
</dbReference>
<gene>
    <name evidence="1" type="ORF">RRG08_041059</name>
</gene>
<evidence type="ECO:0000313" key="1">
    <source>
        <dbReference type="EMBL" id="KAK3735869.1"/>
    </source>
</evidence>
<dbReference type="Proteomes" id="UP001283361">
    <property type="component" value="Unassembled WGS sequence"/>
</dbReference>
<name>A0AAE0Y7M0_9GAST</name>
<proteinExistence type="predicted"/>
<dbReference type="AlphaFoldDB" id="A0AAE0Y7M0"/>
<sequence>MMPGRARPEIAVACMDHLPLENVTVCFVLCSQSRSFERASYRCDLPSLNITPEKDVTLGLMKGFGNREPTFAAVGTKGLWVLSLIKLPINGAPAFHFGAQGTYHRKRRSRPEVIRSCEVMTRRDWFDLGA</sequence>